<name>A0AC60P625_IXOPE</name>
<dbReference type="EMBL" id="JABSTQ010011140">
    <property type="protein sequence ID" value="KAG0414862.1"/>
    <property type="molecule type" value="Genomic_DNA"/>
</dbReference>
<sequence length="410" mass="45693">MRRFQEPINADIIRIEGLKRALRKWRTVDIVLAVALICIMTLCAFGVFGVPTGGLATCAPPPVVAPADCTAALTTTGLAASPGQLWPLHLAALQPSFYRDQLAVTITLNLPKRPVGVFGLQQSPTPGRQGCFFTPAIPSVYEINETTNCISDGCRDFVGRFFGTIQPDVDPCQDFYAHVCGGWINTTDIPSDAVGIDVLSEAQMALNLEVMELRNSKGTKPLEKLLARLGIPRWPIVESNFQADVMGILANVTREIGVGALLSLRVGPDQTNNRRNVIYLDQPSFGVEHAILRARYRTPYFRILHRYKLYAYRCALLLGATVAAADLVNEIVGFEIRLAQDFRFVSDTIHELMDSSAYKIKWTFFLNRVLRDVPVMLDLTDKVMLRNQRYLRALSQLLQEESTYDELCLL</sequence>
<reference evidence="1 2" key="1">
    <citation type="journal article" date="2020" name="Cell">
        <title>Large-Scale Comparative Analyses of Tick Genomes Elucidate Their Genetic Diversity and Vector Capacities.</title>
        <authorList>
            <consortium name="Tick Genome and Microbiome Consortium (TIGMIC)"/>
            <person name="Jia N."/>
            <person name="Wang J."/>
            <person name="Shi W."/>
            <person name="Du L."/>
            <person name="Sun Y."/>
            <person name="Zhan W."/>
            <person name="Jiang J.F."/>
            <person name="Wang Q."/>
            <person name="Zhang B."/>
            <person name="Ji P."/>
            <person name="Bell-Sakyi L."/>
            <person name="Cui X.M."/>
            <person name="Yuan T.T."/>
            <person name="Jiang B.G."/>
            <person name="Yang W.F."/>
            <person name="Lam T.T."/>
            <person name="Chang Q.C."/>
            <person name="Ding S.J."/>
            <person name="Wang X.J."/>
            <person name="Zhu J.G."/>
            <person name="Ruan X.D."/>
            <person name="Zhao L."/>
            <person name="Wei J.T."/>
            <person name="Ye R.Z."/>
            <person name="Que T.C."/>
            <person name="Du C.H."/>
            <person name="Zhou Y.H."/>
            <person name="Cheng J.X."/>
            <person name="Dai P.F."/>
            <person name="Guo W.B."/>
            <person name="Han X.H."/>
            <person name="Huang E.J."/>
            <person name="Li L.F."/>
            <person name="Wei W."/>
            <person name="Gao Y.C."/>
            <person name="Liu J.Z."/>
            <person name="Shao H.Z."/>
            <person name="Wang X."/>
            <person name="Wang C.C."/>
            <person name="Yang T.C."/>
            <person name="Huo Q.B."/>
            <person name="Li W."/>
            <person name="Chen H.Y."/>
            <person name="Chen S.E."/>
            <person name="Zhou L.G."/>
            <person name="Ni X.B."/>
            <person name="Tian J.H."/>
            <person name="Sheng Y."/>
            <person name="Liu T."/>
            <person name="Pan Y.S."/>
            <person name="Xia L.Y."/>
            <person name="Li J."/>
            <person name="Zhao F."/>
            <person name="Cao W.C."/>
        </authorList>
    </citation>
    <scope>NUCLEOTIDE SEQUENCE [LARGE SCALE GENOMIC DNA]</scope>
    <source>
        <strain evidence="1">Iper-2018</strain>
    </source>
</reference>
<proteinExistence type="predicted"/>
<dbReference type="Proteomes" id="UP000805193">
    <property type="component" value="Unassembled WGS sequence"/>
</dbReference>
<comment type="caution">
    <text evidence="1">The sequence shown here is derived from an EMBL/GenBank/DDBJ whole genome shotgun (WGS) entry which is preliminary data.</text>
</comment>
<keyword evidence="2" id="KW-1185">Reference proteome</keyword>
<evidence type="ECO:0000313" key="2">
    <source>
        <dbReference type="Proteomes" id="UP000805193"/>
    </source>
</evidence>
<evidence type="ECO:0000313" key="1">
    <source>
        <dbReference type="EMBL" id="KAG0414862.1"/>
    </source>
</evidence>
<gene>
    <name evidence="1" type="ORF">HPB47_007980</name>
</gene>
<accession>A0AC60P625</accession>
<protein>
    <submittedName>
        <fullName evidence="1">Uncharacterized protein</fullName>
    </submittedName>
</protein>
<organism evidence="1 2">
    <name type="scientific">Ixodes persulcatus</name>
    <name type="common">Taiga tick</name>
    <dbReference type="NCBI Taxonomy" id="34615"/>
    <lineage>
        <taxon>Eukaryota</taxon>
        <taxon>Metazoa</taxon>
        <taxon>Ecdysozoa</taxon>
        <taxon>Arthropoda</taxon>
        <taxon>Chelicerata</taxon>
        <taxon>Arachnida</taxon>
        <taxon>Acari</taxon>
        <taxon>Parasitiformes</taxon>
        <taxon>Ixodida</taxon>
        <taxon>Ixodoidea</taxon>
        <taxon>Ixodidae</taxon>
        <taxon>Ixodinae</taxon>
        <taxon>Ixodes</taxon>
    </lineage>
</organism>